<dbReference type="WBParaSite" id="OFLC_0000486901-mRNA-1">
    <property type="protein sequence ID" value="OFLC_0000486901-mRNA-1"/>
    <property type="gene ID" value="OFLC_0000486901"/>
</dbReference>
<dbReference type="EMBL" id="UZAJ01003912">
    <property type="protein sequence ID" value="VDO41304.1"/>
    <property type="molecule type" value="Genomic_DNA"/>
</dbReference>
<dbReference type="AlphaFoldDB" id="A0A183HBK8"/>
<evidence type="ECO:0000313" key="4">
    <source>
        <dbReference type="WBParaSite" id="OFLC_0000486901-mRNA-1"/>
    </source>
</evidence>
<protein>
    <submittedName>
        <fullName evidence="4">F-box domain-containing protein</fullName>
    </submittedName>
</protein>
<reference evidence="2 3" key="2">
    <citation type="submission" date="2018-11" db="EMBL/GenBank/DDBJ databases">
        <authorList>
            <consortium name="Pathogen Informatics"/>
        </authorList>
    </citation>
    <scope>NUCLEOTIDE SEQUENCE [LARGE SCALE GENOMIC DNA]</scope>
</reference>
<organism evidence="4">
    <name type="scientific">Onchocerca flexuosa</name>
    <dbReference type="NCBI Taxonomy" id="387005"/>
    <lineage>
        <taxon>Eukaryota</taxon>
        <taxon>Metazoa</taxon>
        <taxon>Ecdysozoa</taxon>
        <taxon>Nematoda</taxon>
        <taxon>Chromadorea</taxon>
        <taxon>Rhabditida</taxon>
        <taxon>Spirurina</taxon>
        <taxon>Spiruromorpha</taxon>
        <taxon>Filarioidea</taxon>
        <taxon>Onchocercidae</taxon>
        <taxon>Onchocerca</taxon>
    </lineage>
</organism>
<dbReference type="Pfam" id="PF00646">
    <property type="entry name" value="F-box"/>
    <property type="match status" value="1"/>
</dbReference>
<evidence type="ECO:0000259" key="1">
    <source>
        <dbReference type="PROSITE" id="PS50181"/>
    </source>
</evidence>
<accession>A0A183HBK8</accession>
<dbReference type="InterPro" id="IPR001810">
    <property type="entry name" value="F-box_dom"/>
</dbReference>
<name>A0A183HBK8_9BILA</name>
<dbReference type="Gene3D" id="1.20.1280.50">
    <property type="match status" value="1"/>
</dbReference>
<keyword evidence="3" id="KW-1185">Reference proteome</keyword>
<proteinExistence type="predicted"/>
<dbReference type="SUPFAM" id="SSF81383">
    <property type="entry name" value="F-box domain"/>
    <property type="match status" value="1"/>
</dbReference>
<dbReference type="Proteomes" id="UP000267606">
    <property type="component" value="Unassembled WGS sequence"/>
</dbReference>
<evidence type="ECO:0000313" key="2">
    <source>
        <dbReference type="EMBL" id="VDO41304.1"/>
    </source>
</evidence>
<gene>
    <name evidence="2" type="ORF">OFLC_LOCUS4870</name>
</gene>
<feature type="domain" description="F-box" evidence="1">
    <location>
        <begin position="16"/>
        <end position="62"/>
    </location>
</feature>
<dbReference type="SMART" id="SM00256">
    <property type="entry name" value="FBOX"/>
    <property type="match status" value="1"/>
</dbReference>
<dbReference type="InterPro" id="IPR036047">
    <property type="entry name" value="F-box-like_dom_sf"/>
</dbReference>
<sequence length="112" mass="13453">MIFFQNIRLFCRKRKETMIDKLHEDCLISIFQKLDFIDRVRLEVVCHKWFEILQKQASYSNIKEVNMADFLANDSSGYFQQEFISFAPTVIGVVKRCGRYVRMISFGQRWLK</sequence>
<dbReference type="PROSITE" id="PS50181">
    <property type="entry name" value="FBOX"/>
    <property type="match status" value="1"/>
</dbReference>
<evidence type="ECO:0000313" key="3">
    <source>
        <dbReference type="Proteomes" id="UP000267606"/>
    </source>
</evidence>
<reference evidence="4" key="1">
    <citation type="submission" date="2016-06" db="UniProtKB">
        <authorList>
            <consortium name="WormBaseParasite"/>
        </authorList>
    </citation>
    <scope>IDENTIFICATION</scope>
</reference>